<keyword evidence="2 6" id="KW-1003">Cell membrane</keyword>
<dbReference type="InParanoid" id="A0A7R8V0G5"/>
<dbReference type="GO" id="GO:0007165">
    <property type="term" value="P:signal transduction"/>
    <property type="evidence" value="ECO:0007669"/>
    <property type="project" value="UniProtKB-KW"/>
</dbReference>
<comment type="function">
    <text evidence="6">Gustatory receptor which mediates acceptance or avoidance behavior, depending on its substrates.</text>
</comment>
<keyword evidence="8" id="KW-1185">Reference proteome</keyword>
<keyword evidence="6" id="KW-0807">Transducer</keyword>
<protein>
    <recommendedName>
        <fullName evidence="6">Gustatory receptor</fullName>
    </recommendedName>
</protein>
<feature type="transmembrane region" description="Helical" evidence="6">
    <location>
        <begin position="137"/>
        <end position="158"/>
    </location>
</feature>
<keyword evidence="5 6" id="KW-0472">Membrane</keyword>
<name>A0A7R8V0G5_HERIL</name>
<dbReference type="InterPro" id="IPR013604">
    <property type="entry name" value="7TM_chemorcpt"/>
</dbReference>
<feature type="transmembrane region" description="Helical" evidence="6">
    <location>
        <begin position="170"/>
        <end position="192"/>
    </location>
</feature>
<dbReference type="Pfam" id="PF08395">
    <property type="entry name" value="7tm_7"/>
    <property type="match status" value="1"/>
</dbReference>
<comment type="similarity">
    <text evidence="6">Belongs to the insect chemoreceptor superfamily. Gustatory receptor (GR) family.</text>
</comment>
<gene>
    <name evidence="7" type="ORF">HERILL_LOCUS11865</name>
</gene>
<accession>A0A7R8V0G5</accession>
<organism evidence="7 8">
    <name type="scientific">Hermetia illucens</name>
    <name type="common">Black soldier fly</name>
    <dbReference type="NCBI Taxonomy" id="343691"/>
    <lineage>
        <taxon>Eukaryota</taxon>
        <taxon>Metazoa</taxon>
        <taxon>Ecdysozoa</taxon>
        <taxon>Arthropoda</taxon>
        <taxon>Hexapoda</taxon>
        <taxon>Insecta</taxon>
        <taxon>Pterygota</taxon>
        <taxon>Neoptera</taxon>
        <taxon>Endopterygota</taxon>
        <taxon>Diptera</taxon>
        <taxon>Brachycera</taxon>
        <taxon>Stratiomyomorpha</taxon>
        <taxon>Stratiomyidae</taxon>
        <taxon>Hermetiinae</taxon>
        <taxon>Hermetia</taxon>
    </lineage>
</organism>
<feature type="transmembrane region" description="Helical" evidence="6">
    <location>
        <begin position="91"/>
        <end position="107"/>
    </location>
</feature>
<keyword evidence="3 6" id="KW-0812">Transmembrane</keyword>
<evidence type="ECO:0000256" key="5">
    <source>
        <dbReference type="ARBA" id="ARBA00023136"/>
    </source>
</evidence>
<evidence type="ECO:0000256" key="3">
    <source>
        <dbReference type="ARBA" id="ARBA00022692"/>
    </source>
</evidence>
<reference evidence="7 8" key="1">
    <citation type="submission" date="2020-11" db="EMBL/GenBank/DDBJ databases">
        <authorList>
            <person name="Wallbank WR R."/>
            <person name="Pardo Diaz C."/>
            <person name="Kozak K."/>
            <person name="Martin S."/>
            <person name="Jiggins C."/>
            <person name="Moest M."/>
            <person name="Warren A I."/>
            <person name="Generalovic N T."/>
            <person name="Byers J.R.P. K."/>
            <person name="Montejo-Kovacevich G."/>
            <person name="Yen C E."/>
        </authorList>
    </citation>
    <scope>NUCLEOTIDE SEQUENCE [LARGE SCALE GENOMIC DNA]</scope>
</reference>
<sequence>MARPKLNLRINYLMVFFLGAIFVYSKILGIFPLTYNRITRRLEFSASGVAYSVVINTLVLISMPFAMWLVFQDPPVRTNAISDLALRTQCLLMYIISMAAFVGRLGMQHRAMHILNQHSDLAAIIEDLYSQKPKRTLLLIMVSLKCILPVNQFSAAYSLVLGDTRSTWKIMAHCVMLFSYGQLFVIIGTWSLRNISFRLMYDNVNNRLSSIFNDLKYQKATRKKQFSFASGIILCNDCKFSAAIDELADFNSAIHLSLELMSSLTPKVHVGVLIFQFINNVFGWYQCYNLLQIAFGTGDFQVVFLASMTTTWNFADIFVLFLTCSLVHEGSISEGWKTLCRQFDTSYSNIHLDRSTDILIGAEFYAELLSVGQIKVGNNLSILQKTLLGWVITGRVATSADLNTKQQSACGIFTKEQSLDEQLSKFWKLKKVNHLPRPLTTAERRCEEHFLPTTIRGNETTELEDSYNMALKRFASLEKKLNKSPGLKAQSRSCQSARTEECPLPSRDTQLRFFPSEWRKYVRNIKAIFLFLRILLYM</sequence>
<evidence type="ECO:0000256" key="1">
    <source>
        <dbReference type="ARBA" id="ARBA00004651"/>
    </source>
</evidence>
<evidence type="ECO:0000256" key="2">
    <source>
        <dbReference type="ARBA" id="ARBA00022475"/>
    </source>
</evidence>
<keyword evidence="6" id="KW-0675">Receptor</keyword>
<dbReference type="AlphaFoldDB" id="A0A7R8V0G5"/>
<evidence type="ECO:0000256" key="6">
    <source>
        <dbReference type="RuleBase" id="RU363108"/>
    </source>
</evidence>
<comment type="caution">
    <text evidence="6">Lacks conserved residue(s) required for the propagation of feature annotation.</text>
</comment>
<evidence type="ECO:0000313" key="8">
    <source>
        <dbReference type="Proteomes" id="UP000594454"/>
    </source>
</evidence>
<dbReference type="Proteomes" id="UP000594454">
    <property type="component" value="Chromosome 4"/>
</dbReference>
<proteinExistence type="inferred from homology"/>
<dbReference type="OrthoDB" id="5920040at2759"/>
<dbReference type="GO" id="GO:0050909">
    <property type="term" value="P:sensory perception of taste"/>
    <property type="evidence" value="ECO:0007669"/>
    <property type="project" value="InterPro"/>
</dbReference>
<keyword evidence="4 6" id="KW-1133">Transmembrane helix</keyword>
<dbReference type="GO" id="GO:0005886">
    <property type="term" value="C:plasma membrane"/>
    <property type="evidence" value="ECO:0007669"/>
    <property type="project" value="UniProtKB-SubCell"/>
</dbReference>
<evidence type="ECO:0000256" key="4">
    <source>
        <dbReference type="ARBA" id="ARBA00022989"/>
    </source>
</evidence>
<feature type="transmembrane region" description="Helical" evidence="6">
    <location>
        <begin position="48"/>
        <end position="71"/>
    </location>
</feature>
<comment type="subcellular location">
    <subcellularLocation>
        <location evidence="1 6">Cell membrane</location>
        <topology evidence="1 6">Multi-pass membrane protein</topology>
    </subcellularLocation>
</comment>
<evidence type="ECO:0000313" key="7">
    <source>
        <dbReference type="EMBL" id="CAD7089304.1"/>
    </source>
</evidence>
<feature type="transmembrane region" description="Helical" evidence="6">
    <location>
        <begin position="12"/>
        <end position="36"/>
    </location>
</feature>
<dbReference type="EMBL" id="LR899012">
    <property type="protein sequence ID" value="CAD7089304.1"/>
    <property type="molecule type" value="Genomic_DNA"/>
</dbReference>